<reference evidence="3" key="1">
    <citation type="submission" date="2016-06" db="UniProtKB">
        <authorList>
            <consortium name="WormBaseParasite"/>
        </authorList>
    </citation>
    <scope>IDENTIFICATION</scope>
</reference>
<dbReference type="WBParaSite" id="TCNE_0001723301-mRNA-1">
    <property type="protein sequence ID" value="TCNE_0001723301-mRNA-1"/>
    <property type="gene ID" value="TCNE_0001723301"/>
</dbReference>
<accession>A0A183V912</accession>
<name>A0A183V912_TOXCA</name>
<reference evidence="1 2" key="2">
    <citation type="submission" date="2018-11" db="EMBL/GenBank/DDBJ databases">
        <authorList>
            <consortium name="Pathogen Informatics"/>
        </authorList>
    </citation>
    <scope>NUCLEOTIDE SEQUENCE [LARGE SCALE GENOMIC DNA]</scope>
</reference>
<proteinExistence type="predicted"/>
<keyword evidence="2" id="KW-1185">Reference proteome</keyword>
<protein>
    <submittedName>
        <fullName evidence="3">Peptidase S1 domain-containing protein</fullName>
    </submittedName>
</protein>
<evidence type="ECO:0000313" key="3">
    <source>
        <dbReference type="WBParaSite" id="TCNE_0001723301-mRNA-1"/>
    </source>
</evidence>
<dbReference type="Proteomes" id="UP000050794">
    <property type="component" value="Unassembled WGS sequence"/>
</dbReference>
<organism evidence="2 3">
    <name type="scientific">Toxocara canis</name>
    <name type="common">Canine roundworm</name>
    <dbReference type="NCBI Taxonomy" id="6265"/>
    <lineage>
        <taxon>Eukaryota</taxon>
        <taxon>Metazoa</taxon>
        <taxon>Ecdysozoa</taxon>
        <taxon>Nematoda</taxon>
        <taxon>Chromadorea</taxon>
        <taxon>Rhabditida</taxon>
        <taxon>Spirurina</taxon>
        <taxon>Ascaridomorpha</taxon>
        <taxon>Ascaridoidea</taxon>
        <taxon>Toxocaridae</taxon>
        <taxon>Toxocara</taxon>
    </lineage>
</organism>
<sequence length="159" mass="17911">MRLPPIRTDNNFINKTSNYGKLVGYNKGYCNNFALRNKRRTTNRVVVISSTGIDFAPITDFTVLSVKDCIKVSRSKLLSLLIKLKSANNKDIKVRGYLEYDSEIDGHKGIGKCHDADTQSLLGLDWIAQNEPLFRRLKEGTICKMSATTLNRLRSSLIA</sequence>
<gene>
    <name evidence="1" type="ORF">TCNE_LOCUS17233</name>
</gene>
<evidence type="ECO:0000313" key="2">
    <source>
        <dbReference type="Proteomes" id="UP000050794"/>
    </source>
</evidence>
<dbReference type="AlphaFoldDB" id="A0A183V912"/>
<dbReference type="EMBL" id="UYWY01024262">
    <property type="protein sequence ID" value="VDM48554.1"/>
    <property type="molecule type" value="Genomic_DNA"/>
</dbReference>
<evidence type="ECO:0000313" key="1">
    <source>
        <dbReference type="EMBL" id="VDM48554.1"/>
    </source>
</evidence>